<dbReference type="GO" id="GO:0005524">
    <property type="term" value="F:ATP binding"/>
    <property type="evidence" value="ECO:0007669"/>
    <property type="project" value="UniProtKB-UniRule"/>
</dbReference>
<feature type="binding site" evidence="11">
    <location>
        <begin position="262"/>
        <end position="263"/>
    </location>
    <ligand>
        <name>L-histidine</name>
        <dbReference type="ChEBI" id="CHEBI:57595"/>
    </ligand>
</feature>
<name>A0A832RYJ5_9EURY</name>
<evidence type="ECO:0000256" key="11">
    <source>
        <dbReference type="PIRSR" id="PIRSR001549-1"/>
    </source>
</evidence>
<evidence type="ECO:0000256" key="9">
    <source>
        <dbReference type="ARBA" id="ARBA00047639"/>
    </source>
</evidence>
<reference evidence="13" key="1">
    <citation type="journal article" date="2020" name="bioRxiv">
        <title>A rank-normalized archaeal taxonomy based on genome phylogeny resolves widespread incomplete and uneven classifications.</title>
        <authorList>
            <person name="Rinke C."/>
            <person name="Chuvochina M."/>
            <person name="Mussig A.J."/>
            <person name="Chaumeil P.-A."/>
            <person name="Waite D.W."/>
            <person name="Whitman W.B."/>
            <person name="Parks D.H."/>
            <person name="Hugenholtz P."/>
        </authorList>
    </citation>
    <scope>NUCLEOTIDE SEQUENCE</scope>
    <source>
        <strain evidence="13">UBA12518</strain>
    </source>
</reference>
<dbReference type="Proteomes" id="UP000600363">
    <property type="component" value="Unassembled WGS sequence"/>
</dbReference>
<dbReference type="InterPro" id="IPR006195">
    <property type="entry name" value="aa-tRNA-synth_II"/>
</dbReference>
<evidence type="ECO:0000256" key="5">
    <source>
        <dbReference type="ARBA" id="ARBA00022741"/>
    </source>
</evidence>
<dbReference type="SUPFAM" id="SSF52954">
    <property type="entry name" value="Class II aaRS ABD-related"/>
    <property type="match status" value="1"/>
</dbReference>
<dbReference type="HAMAP" id="MF_00127">
    <property type="entry name" value="His_tRNA_synth"/>
    <property type="match status" value="1"/>
</dbReference>
<dbReference type="Gene3D" id="3.30.930.10">
    <property type="entry name" value="Bira Bifunctional Protein, Domain 2"/>
    <property type="match status" value="1"/>
</dbReference>
<dbReference type="RefSeq" id="WP_042684610.1">
    <property type="nucleotide sequence ID" value="NZ_DUIH01000021.1"/>
</dbReference>
<dbReference type="PIRSF" id="PIRSF001549">
    <property type="entry name" value="His-tRNA_synth"/>
    <property type="match status" value="1"/>
</dbReference>
<evidence type="ECO:0000256" key="3">
    <source>
        <dbReference type="ARBA" id="ARBA00022490"/>
    </source>
</evidence>
<dbReference type="InterPro" id="IPR036621">
    <property type="entry name" value="Anticodon-bd_dom_sf"/>
</dbReference>
<comment type="subcellular location">
    <subcellularLocation>
        <location evidence="1 10">Cytoplasm</location>
    </subcellularLocation>
</comment>
<comment type="caution">
    <text evidence="13">The sequence shown here is derived from an EMBL/GenBank/DDBJ whole genome shotgun (WGS) entry which is preliminary data.</text>
</comment>
<dbReference type="GO" id="GO:0000105">
    <property type="term" value="P:L-histidine biosynthetic process"/>
    <property type="evidence" value="ECO:0007669"/>
    <property type="project" value="InterPro"/>
</dbReference>
<accession>A0A832RYJ5</accession>
<dbReference type="InterPro" id="IPR004517">
    <property type="entry name" value="HisZ"/>
</dbReference>
<keyword evidence="5 10" id="KW-0547">Nucleotide-binding</keyword>
<protein>
    <recommendedName>
        <fullName evidence="10">Histidine--tRNA ligase</fullName>
        <ecNumber evidence="10">6.1.1.21</ecNumber>
    </recommendedName>
    <alternativeName>
        <fullName evidence="10">Histidyl-tRNA synthetase</fullName>
        <shortName evidence="10">HisRS</shortName>
    </alternativeName>
</protein>
<comment type="similarity">
    <text evidence="2 10">Belongs to the class-II aminoacyl-tRNA synthetase family.</text>
</comment>
<dbReference type="InterPro" id="IPR033656">
    <property type="entry name" value="HisRS_anticodon"/>
</dbReference>
<feature type="binding site" evidence="11">
    <location>
        <position position="122"/>
    </location>
    <ligand>
        <name>L-histidine</name>
        <dbReference type="ChEBI" id="CHEBI:57595"/>
    </ligand>
</feature>
<evidence type="ECO:0000256" key="1">
    <source>
        <dbReference type="ARBA" id="ARBA00004496"/>
    </source>
</evidence>
<keyword evidence="4 10" id="KW-0436">Ligase</keyword>
<dbReference type="Gene3D" id="3.40.50.800">
    <property type="entry name" value="Anticodon-binding domain"/>
    <property type="match status" value="1"/>
</dbReference>
<keyword evidence="7 10" id="KW-0648">Protein biosynthesis</keyword>
<feature type="binding site" evidence="11">
    <location>
        <position position="258"/>
    </location>
    <ligand>
        <name>L-histidine</name>
        <dbReference type="ChEBI" id="CHEBI:57595"/>
    </ligand>
</feature>
<keyword evidence="3 10" id="KW-0963">Cytoplasm</keyword>
<dbReference type="EMBL" id="DUIH01000021">
    <property type="protein sequence ID" value="HIH70272.1"/>
    <property type="molecule type" value="Genomic_DNA"/>
</dbReference>
<dbReference type="InterPro" id="IPR004154">
    <property type="entry name" value="Anticodon-bd"/>
</dbReference>
<dbReference type="PANTHER" id="PTHR43707">
    <property type="entry name" value="HISTIDYL-TRNA SYNTHETASE"/>
    <property type="match status" value="1"/>
</dbReference>
<feature type="binding site" evidence="11">
    <location>
        <position position="126"/>
    </location>
    <ligand>
        <name>L-histidine</name>
        <dbReference type="ChEBI" id="CHEBI:57595"/>
    </ligand>
</feature>
<dbReference type="CDD" id="cd00773">
    <property type="entry name" value="HisRS-like_core"/>
    <property type="match status" value="1"/>
</dbReference>
<feature type="domain" description="Aminoacyl-transfer RNA synthetases class-II family profile" evidence="12">
    <location>
        <begin position="7"/>
        <end position="311"/>
    </location>
</feature>
<dbReference type="GO" id="GO:0006427">
    <property type="term" value="P:histidyl-tRNA aminoacylation"/>
    <property type="evidence" value="ECO:0007669"/>
    <property type="project" value="UniProtKB-UniRule"/>
</dbReference>
<dbReference type="NCBIfam" id="TIGR00442">
    <property type="entry name" value="hisS"/>
    <property type="match status" value="1"/>
</dbReference>
<dbReference type="PROSITE" id="PS50862">
    <property type="entry name" value="AA_TRNA_LIGASE_II"/>
    <property type="match status" value="1"/>
</dbReference>
<sequence>MRIPRPRGTRDFYPEEMERRRAVERTMRRIAESWGYGEVATPTFEHLELFTLRSGEAIKEELYAFTDKSGRELALRPELTAPVVRMYVESMQRAPKPLRLYYFGNCFRYERPQRGRFREFWQFGAELIGGREVYADAEAMALAYALLSSVGVHTTINVSHLDVVGGLLRGLSEEQRRSVLRLLDKHEMEQLATYLVEMGMAYVLEPLEALMELRGDAFSRIEQASEISASEGLEVLERTLELLEAYEVPFDVDFGIVRGLDYYTGIVFEAYAEGLGAESQVCGGGSYALSELFGGEPVSSCGFGIGFDRVMEVCEPPLERASRVVVVNVGDTYRYAIGVAQQLRKGTGLEVELDVMKRSIREQLSRANALGARYAVIVGEREMNEQSLTLRDLVTGEQQVLPLRDAIDLLRASHE</sequence>
<comment type="catalytic activity">
    <reaction evidence="9 10">
        <text>tRNA(His) + L-histidine + ATP = L-histidyl-tRNA(His) + AMP + diphosphate + H(+)</text>
        <dbReference type="Rhea" id="RHEA:17313"/>
        <dbReference type="Rhea" id="RHEA-COMP:9665"/>
        <dbReference type="Rhea" id="RHEA-COMP:9689"/>
        <dbReference type="ChEBI" id="CHEBI:15378"/>
        <dbReference type="ChEBI" id="CHEBI:30616"/>
        <dbReference type="ChEBI" id="CHEBI:33019"/>
        <dbReference type="ChEBI" id="CHEBI:57595"/>
        <dbReference type="ChEBI" id="CHEBI:78442"/>
        <dbReference type="ChEBI" id="CHEBI:78527"/>
        <dbReference type="ChEBI" id="CHEBI:456215"/>
        <dbReference type="EC" id="6.1.1.21"/>
    </reaction>
</comment>
<evidence type="ECO:0000256" key="8">
    <source>
        <dbReference type="ARBA" id="ARBA00023146"/>
    </source>
</evidence>
<dbReference type="InterPro" id="IPR045864">
    <property type="entry name" value="aa-tRNA-synth_II/BPL/LPL"/>
</dbReference>
<evidence type="ECO:0000313" key="14">
    <source>
        <dbReference type="Proteomes" id="UP000600363"/>
    </source>
</evidence>
<evidence type="ECO:0000256" key="6">
    <source>
        <dbReference type="ARBA" id="ARBA00022840"/>
    </source>
</evidence>
<dbReference type="GO" id="GO:0005737">
    <property type="term" value="C:cytoplasm"/>
    <property type="evidence" value="ECO:0007669"/>
    <property type="project" value="UniProtKB-SubCell"/>
</dbReference>
<dbReference type="InterPro" id="IPR041715">
    <property type="entry name" value="HisRS-like_core"/>
</dbReference>
<feature type="binding site" evidence="11">
    <location>
        <begin position="78"/>
        <end position="80"/>
    </location>
    <ligand>
        <name>L-histidine</name>
        <dbReference type="ChEBI" id="CHEBI:57595"/>
    </ligand>
</feature>
<dbReference type="SUPFAM" id="SSF55681">
    <property type="entry name" value="Class II aaRS and biotin synthetases"/>
    <property type="match status" value="1"/>
</dbReference>
<dbReference type="InterPro" id="IPR004516">
    <property type="entry name" value="HisRS/HisZ"/>
</dbReference>
<evidence type="ECO:0000256" key="7">
    <source>
        <dbReference type="ARBA" id="ARBA00022917"/>
    </source>
</evidence>
<dbReference type="InterPro" id="IPR015807">
    <property type="entry name" value="His-tRNA-ligase"/>
</dbReference>
<dbReference type="Pfam" id="PF13393">
    <property type="entry name" value="tRNA-synt_His"/>
    <property type="match status" value="1"/>
</dbReference>
<organism evidence="13 14">
    <name type="scientific">Methermicoccus shengliensis</name>
    <dbReference type="NCBI Taxonomy" id="660064"/>
    <lineage>
        <taxon>Archaea</taxon>
        <taxon>Methanobacteriati</taxon>
        <taxon>Methanobacteriota</taxon>
        <taxon>Stenosarchaea group</taxon>
        <taxon>Methanomicrobia</taxon>
        <taxon>Methanosarcinales</taxon>
        <taxon>Methermicoccaceae</taxon>
        <taxon>Methermicoccus</taxon>
    </lineage>
</organism>
<dbReference type="PANTHER" id="PTHR43707:SF1">
    <property type="entry name" value="HISTIDINE--TRNA LIGASE, MITOCHONDRIAL-RELATED"/>
    <property type="match status" value="1"/>
</dbReference>
<dbReference type="Pfam" id="PF03129">
    <property type="entry name" value="HGTP_anticodon"/>
    <property type="match status" value="1"/>
</dbReference>
<dbReference type="AlphaFoldDB" id="A0A832RYJ5"/>
<keyword evidence="8 10" id="KW-0030">Aminoacyl-tRNA synthetase</keyword>
<evidence type="ECO:0000256" key="4">
    <source>
        <dbReference type="ARBA" id="ARBA00022598"/>
    </source>
</evidence>
<evidence type="ECO:0000259" key="12">
    <source>
        <dbReference type="PROSITE" id="PS50862"/>
    </source>
</evidence>
<keyword evidence="6 10" id="KW-0067">ATP-binding</keyword>
<evidence type="ECO:0000313" key="13">
    <source>
        <dbReference type="EMBL" id="HIH70272.1"/>
    </source>
</evidence>
<evidence type="ECO:0000256" key="2">
    <source>
        <dbReference type="ARBA" id="ARBA00008226"/>
    </source>
</evidence>
<dbReference type="CDD" id="cd00859">
    <property type="entry name" value="HisRS_anticodon"/>
    <property type="match status" value="1"/>
</dbReference>
<feature type="binding site" evidence="11">
    <location>
        <position position="108"/>
    </location>
    <ligand>
        <name>L-histidine</name>
        <dbReference type="ChEBI" id="CHEBI:57595"/>
    </ligand>
</feature>
<gene>
    <name evidence="10" type="primary">hisS</name>
    <name evidence="13" type="ORF">HA299_06660</name>
</gene>
<evidence type="ECO:0000256" key="10">
    <source>
        <dbReference type="HAMAP-Rule" id="MF_00127"/>
    </source>
</evidence>
<dbReference type="GO" id="GO:0004821">
    <property type="term" value="F:histidine-tRNA ligase activity"/>
    <property type="evidence" value="ECO:0007669"/>
    <property type="project" value="UniProtKB-UniRule"/>
</dbReference>
<dbReference type="HAMAP" id="MF_00125">
    <property type="entry name" value="HisZ"/>
    <property type="match status" value="1"/>
</dbReference>
<proteinExistence type="inferred from homology"/>
<dbReference type="EC" id="6.1.1.21" evidence="10"/>